<evidence type="ECO:0000256" key="5">
    <source>
        <dbReference type="SAM" id="SignalP"/>
    </source>
</evidence>
<evidence type="ECO:0000313" key="8">
    <source>
        <dbReference type="Proteomes" id="UP000282002"/>
    </source>
</evidence>
<dbReference type="SUPFAM" id="SSF46626">
    <property type="entry name" value="Cytochrome c"/>
    <property type="match status" value="1"/>
</dbReference>
<evidence type="ECO:0000259" key="6">
    <source>
        <dbReference type="PROSITE" id="PS51007"/>
    </source>
</evidence>
<dbReference type="AlphaFoldDB" id="A0A3S8U2P8"/>
<dbReference type="Gene3D" id="1.10.760.10">
    <property type="entry name" value="Cytochrome c-like domain"/>
    <property type="match status" value="1"/>
</dbReference>
<gene>
    <name evidence="7" type="ORF">EI545_02450</name>
</gene>
<dbReference type="OrthoDB" id="9805828at2"/>
<dbReference type="GO" id="GO:0009055">
    <property type="term" value="F:electron transfer activity"/>
    <property type="evidence" value="ECO:0007669"/>
    <property type="project" value="InterPro"/>
</dbReference>
<protein>
    <submittedName>
        <fullName evidence="7">Cytochrome C</fullName>
    </submittedName>
</protein>
<dbReference type="InterPro" id="IPR036909">
    <property type="entry name" value="Cyt_c-like_dom_sf"/>
</dbReference>
<dbReference type="Proteomes" id="UP000282002">
    <property type="component" value="Chromosome"/>
</dbReference>
<dbReference type="GO" id="GO:0020037">
    <property type="term" value="F:heme binding"/>
    <property type="evidence" value="ECO:0007669"/>
    <property type="project" value="InterPro"/>
</dbReference>
<feature type="chain" id="PRO_5019170000" evidence="5">
    <location>
        <begin position="21"/>
        <end position="136"/>
    </location>
</feature>
<dbReference type="KEGG" id="taw:EI545_02450"/>
<keyword evidence="5" id="KW-0732">Signal</keyword>
<dbReference type="RefSeq" id="WP_125324000.1">
    <property type="nucleotide sequence ID" value="NZ_CP034328.1"/>
</dbReference>
<dbReference type="EMBL" id="CP034328">
    <property type="protein sequence ID" value="AZL57799.1"/>
    <property type="molecule type" value="Genomic_DNA"/>
</dbReference>
<feature type="domain" description="Cytochrome c" evidence="6">
    <location>
        <begin position="21"/>
        <end position="135"/>
    </location>
</feature>
<evidence type="ECO:0000256" key="3">
    <source>
        <dbReference type="ARBA" id="ARBA00023004"/>
    </source>
</evidence>
<keyword evidence="2 4" id="KW-0479">Metal-binding</keyword>
<keyword evidence="1 4" id="KW-0349">Heme</keyword>
<dbReference type="PROSITE" id="PS51007">
    <property type="entry name" value="CYTC"/>
    <property type="match status" value="1"/>
</dbReference>
<accession>A0A3S8U2P8</accession>
<dbReference type="InterPro" id="IPR009056">
    <property type="entry name" value="Cyt_c-like_dom"/>
</dbReference>
<evidence type="ECO:0000256" key="4">
    <source>
        <dbReference type="PROSITE-ProRule" id="PRU00433"/>
    </source>
</evidence>
<organism evidence="7 8">
    <name type="scientific">Tabrizicola piscis</name>
    <dbReference type="NCBI Taxonomy" id="2494374"/>
    <lineage>
        <taxon>Bacteria</taxon>
        <taxon>Pseudomonadati</taxon>
        <taxon>Pseudomonadota</taxon>
        <taxon>Alphaproteobacteria</taxon>
        <taxon>Rhodobacterales</taxon>
        <taxon>Paracoccaceae</taxon>
        <taxon>Tabrizicola</taxon>
    </lineage>
</organism>
<reference evidence="7 8" key="1">
    <citation type="submission" date="2018-12" db="EMBL/GenBank/DDBJ databases">
        <title>Complete genome sequencing of Tabrizicola sp. K13M18.</title>
        <authorList>
            <person name="Bae J.-W."/>
        </authorList>
    </citation>
    <scope>NUCLEOTIDE SEQUENCE [LARGE SCALE GENOMIC DNA]</scope>
    <source>
        <strain evidence="7 8">K13M18</strain>
    </source>
</reference>
<evidence type="ECO:0000256" key="2">
    <source>
        <dbReference type="ARBA" id="ARBA00022723"/>
    </source>
</evidence>
<dbReference type="GO" id="GO:0046872">
    <property type="term" value="F:metal ion binding"/>
    <property type="evidence" value="ECO:0007669"/>
    <property type="project" value="UniProtKB-KW"/>
</dbReference>
<evidence type="ECO:0000256" key="1">
    <source>
        <dbReference type="ARBA" id="ARBA00022617"/>
    </source>
</evidence>
<name>A0A3S8U2P8_9RHOB</name>
<sequence>MTKFILLAATVAALGAPAFAADPAAGEQAFNKCKTCHSVVAPDGTEIQKGGRTGPNLYGIIGRGVAADPDYRYGESLAALGATGAVWDAASFAAYVVDPAAYLKSALGDDGAKSKMSFKLATGGEDVAAYLVSVSQ</sequence>
<feature type="signal peptide" evidence="5">
    <location>
        <begin position="1"/>
        <end position="20"/>
    </location>
</feature>
<keyword evidence="3 4" id="KW-0408">Iron</keyword>
<evidence type="ECO:0000313" key="7">
    <source>
        <dbReference type="EMBL" id="AZL57799.1"/>
    </source>
</evidence>
<keyword evidence="8" id="KW-1185">Reference proteome</keyword>
<proteinExistence type="predicted"/>